<dbReference type="AlphaFoldDB" id="A0A975GV11"/>
<keyword evidence="2" id="KW-1133">Transmembrane helix</keyword>
<name>A0A975GV11_9CAUL</name>
<proteinExistence type="predicted"/>
<dbReference type="PROSITE" id="PS51257">
    <property type="entry name" value="PROKAR_LIPOPROTEIN"/>
    <property type="match status" value="1"/>
</dbReference>
<feature type="compositionally biased region" description="Low complexity" evidence="1">
    <location>
        <begin position="105"/>
        <end position="118"/>
    </location>
</feature>
<keyword evidence="4" id="KW-1185">Reference proteome</keyword>
<evidence type="ECO:0000256" key="2">
    <source>
        <dbReference type="SAM" id="Phobius"/>
    </source>
</evidence>
<dbReference type="KEGG" id="bgoe:IFJ75_11980"/>
<dbReference type="RefSeq" id="WP_207868424.1">
    <property type="nucleotide sequence ID" value="NZ_CP062222.1"/>
</dbReference>
<protein>
    <submittedName>
        <fullName evidence="3">Uncharacterized protein</fullName>
    </submittedName>
</protein>
<reference evidence="3" key="1">
    <citation type="submission" date="2020-09" db="EMBL/GenBank/DDBJ databases">
        <title>Brevundimonas sp. LVF2 isolated from a puddle in Goettingen, Germany.</title>
        <authorList>
            <person name="Friedrich I."/>
            <person name="Klassen A."/>
            <person name="Hannes N."/>
            <person name="Schneider D."/>
            <person name="Hertel R."/>
            <person name="Daniel R."/>
        </authorList>
    </citation>
    <scope>NUCLEOTIDE SEQUENCE</scope>
    <source>
        <strain evidence="3">LVF2</strain>
    </source>
</reference>
<dbReference type="Proteomes" id="UP000663918">
    <property type="component" value="Chromosome"/>
</dbReference>
<organism evidence="3 4">
    <name type="scientific">Brevundimonas goettingensis</name>
    <dbReference type="NCBI Taxonomy" id="2774190"/>
    <lineage>
        <taxon>Bacteria</taxon>
        <taxon>Pseudomonadati</taxon>
        <taxon>Pseudomonadota</taxon>
        <taxon>Alphaproteobacteria</taxon>
        <taxon>Caulobacterales</taxon>
        <taxon>Caulobacteraceae</taxon>
        <taxon>Brevundimonas</taxon>
    </lineage>
</organism>
<evidence type="ECO:0000256" key="1">
    <source>
        <dbReference type="SAM" id="MobiDB-lite"/>
    </source>
</evidence>
<evidence type="ECO:0000313" key="3">
    <source>
        <dbReference type="EMBL" id="QTC90009.1"/>
    </source>
</evidence>
<gene>
    <name evidence="3" type="ORF">IFJ75_11980</name>
</gene>
<sequence>MKPVAHRPSLVGPAFVLGGLVLGGCAIAALRSGVILSRHADITAANDPTAFFGTIALWALFGTILIGLGVGLVRSAPAENRRLDRYLADRHAARDESRERFVALPPSASPTASTPDDA</sequence>
<feature type="transmembrane region" description="Helical" evidence="2">
    <location>
        <begin position="50"/>
        <end position="73"/>
    </location>
</feature>
<evidence type="ECO:0000313" key="4">
    <source>
        <dbReference type="Proteomes" id="UP000663918"/>
    </source>
</evidence>
<feature type="transmembrane region" description="Helical" evidence="2">
    <location>
        <begin position="12"/>
        <end position="30"/>
    </location>
</feature>
<keyword evidence="2" id="KW-0472">Membrane</keyword>
<feature type="region of interest" description="Disordered" evidence="1">
    <location>
        <begin position="95"/>
        <end position="118"/>
    </location>
</feature>
<dbReference type="EMBL" id="CP062222">
    <property type="protein sequence ID" value="QTC90009.1"/>
    <property type="molecule type" value="Genomic_DNA"/>
</dbReference>
<keyword evidence="2" id="KW-0812">Transmembrane</keyword>
<accession>A0A975GV11</accession>